<proteinExistence type="predicted"/>
<dbReference type="InterPro" id="IPR015421">
    <property type="entry name" value="PyrdxlP-dep_Trfase_major"/>
</dbReference>
<evidence type="ECO:0000259" key="2">
    <source>
        <dbReference type="Pfam" id="PF00266"/>
    </source>
</evidence>
<evidence type="ECO:0000313" key="3">
    <source>
        <dbReference type="EMBL" id="WPK23894.1"/>
    </source>
</evidence>
<protein>
    <recommendedName>
        <fullName evidence="2">Aminotransferase class V domain-containing protein</fullName>
    </recommendedName>
</protein>
<dbReference type="Gene3D" id="3.90.1150.10">
    <property type="entry name" value="Aspartate Aminotransferase, domain 1"/>
    <property type="match status" value="1"/>
</dbReference>
<dbReference type="InterPro" id="IPR015424">
    <property type="entry name" value="PyrdxlP-dep_Trfase"/>
</dbReference>
<dbReference type="KEGG" id="asau:88172211"/>
<accession>A0AAX4H6A5</accession>
<sequence length="432" mass="50060">MEIEFGHKFRARHFPAINRNGFTSVNHGSYGMVPQVLIEKLNELTNQFYSGPDAYIDEYNVDNYRNALVLMGQLLDCPSTNLTFATGDSVAVNTVLRSFPFEKGDVFVIPNTTYINCKKTFEFLEDSIGIEVVVLDFDLPVTHDTIITEFEKVFKTRRVKMAFFDTVSSIPSVKFPFRELTSLCKEYGVLSFVDGAHGIGLFPIRFQEMQFEPDFFSSNLHKWLHFPYSYTVLYADQKHHKYVQTFPISDTYKNPETVEEYERYFNDKFESQTRASYQKLALIADAIEFRNVACGGEDQIYNYCTNLSKSIKKMVKERWPGVKVISNENDDHLDSAMTSFYVPHEVSSVFAEMQQTQRASHVGKIAKTLVRKHKTFMPLFFFKDRFSFRLSAQIYNELSDYEYAVDSLKSAVEELFNSEENLPNFDELKIES</sequence>
<dbReference type="GeneID" id="88172211"/>
<dbReference type="InterPro" id="IPR000192">
    <property type="entry name" value="Aminotrans_V_dom"/>
</dbReference>
<dbReference type="Proteomes" id="UP001338582">
    <property type="component" value="Chromosome 1"/>
</dbReference>
<reference evidence="3 4" key="1">
    <citation type="submission" date="2023-10" db="EMBL/GenBank/DDBJ databases">
        <title>Draft Genome Sequence of Candida saopaulonensis from a very Premature Infant with Sepsis.</title>
        <authorList>
            <person name="Ning Y."/>
            <person name="Dai R."/>
            <person name="Xiao M."/>
            <person name="Xu Y."/>
            <person name="Yan Q."/>
            <person name="Zhang L."/>
        </authorList>
    </citation>
    <scope>NUCLEOTIDE SEQUENCE [LARGE SCALE GENOMIC DNA]</scope>
    <source>
        <strain evidence="3 4">19XY460</strain>
    </source>
</reference>
<dbReference type="AlphaFoldDB" id="A0AAX4H6A5"/>
<dbReference type="InterPro" id="IPR015422">
    <property type="entry name" value="PyrdxlP-dep_Trfase_small"/>
</dbReference>
<dbReference type="PANTHER" id="PTHR43092">
    <property type="entry name" value="L-CYSTEINE DESULFHYDRASE"/>
    <property type="match status" value="1"/>
</dbReference>
<dbReference type="EMBL" id="CP138894">
    <property type="protein sequence ID" value="WPK23894.1"/>
    <property type="molecule type" value="Genomic_DNA"/>
</dbReference>
<dbReference type="Gene3D" id="3.40.640.10">
    <property type="entry name" value="Type I PLP-dependent aspartate aminotransferase-like (Major domain)"/>
    <property type="match status" value="1"/>
</dbReference>
<keyword evidence="1" id="KW-0663">Pyridoxal phosphate</keyword>
<evidence type="ECO:0000313" key="4">
    <source>
        <dbReference type="Proteomes" id="UP001338582"/>
    </source>
</evidence>
<evidence type="ECO:0000256" key="1">
    <source>
        <dbReference type="ARBA" id="ARBA00022898"/>
    </source>
</evidence>
<organism evidence="3 4">
    <name type="scientific">Australozyma saopauloensis</name>
    <dbReference type="NCBI Taxonomy" id="291208"/>
    <lineage>
        <taxon>Eukaryota</taxon>
        <taxon>Fungi</taxon>
        <taxon>Dikarya</taxon>
        <taxon>Ascomycota</taxon>
        <taxon>Saccharomycotina</taxon>
        <taxon>Pichiomycetes</taxon>
        <taxon>Metschnikowiaceae</taxon>
        <taxon>Australozyma</taxon>
    </lineage>
</organism>
<feature type="domain" description="Aminotransferase class V" evidence="2">
    <location>
        <begin position="34"/>
        <end position="367"/>
    </location>
</feature>
<gene>
    <name evidence="3" type="ORF">PUMCH_001144</name>
</gene>
<dbReference type="RefSeq" id="XP_062876279.1">
    <property type="nucleotide sequence ID" value="XM_063020209.1"/>
</dbReference>
<dbReference type="Pfam" id="PF00266">
    <property type="entry name" value="Aminotran_5"/>
    <property type="match status" value="1"/>
</dbReference>
<dbReference type="SUPFAM" id="SSF53383">
    <property type="entry name" value="PLP-dependent transferases"/>
    <property type="match status" value="1"/>
</dbReference>
<keyword evidence="4" id="KW-1185">Reference proteome</keyword>
<name>A0AAX4H6A5_9ASCO</name>
<dbReference type="PANTHER" id="PTHR43092:SF2">
    <property type="entry name" value="HERCYNYLCYSTEINE SULFOXIDE LYASE"/>
    <property type="match status" value="1"/>
</dbReference>